<dbReference type="GeneID" id="72463520"/>
<dbReference type="Proteomes" id="UP000095765">
    <property type="component" value="Unassembled WGS sequence"/>
</dbReference>
<organism evidence="1 2">
    <name type="scientific">Anaerotruncus colihominis</name>
    <dbReference type="NCBI Taxonomy" id="169435"/>
    <lineage>
        <taxon>Bacteria</taxon>
        <taxon>Bacillati</taxon>
        <taxon>Bacillota</taxon>
        <taxon>Clostridia</taxon>
        <taxon>Eubacteriales</taxon>
        <taxon>Oscillospiraceae</taxon>
        <taxon>Anaerotruncus</taxon>
    </lineage>
</organism>
<gene>
    <name evidence="1" type="ORF">ERS852551_03624</name>
</gene>
<sequence>MRRIKVIYGDGTTERYCVNVSYAEALELARRQARKQGTYVRGFSCVRI</sequence>
<dbReference type="RefSeq" id="WP_155853683.1">
    <property type="nucleotide sequence ID" value="NZ_CABIWA010000027.1"/>
</dbReference>
<protein>
    <submittedName>
        <fullName evidence="1">Uncharacterized protein</fullName>
    </submittedName>
</protein>
<reference evidence="1 2" key="1">
    <citation type="submission" date="2015-09" db="EMBL/GenBank/DDBJ databases">
        <authorList>
            <consortium name="Pathogen Informatics"/>
        </authorList>
    </citation>
    <scope>NUCLEOTIDE SEQUENCE [LARGE SCALE GENOMIC DNA]</scope>
    <source>
        <strain evidence="1 2">2789STDY5834939</strain>
    </source>
</reference>
<dbReference type="AlphaFoldDB" id="A0A174UJG5"/>
<evidence type="ECO:0000313" key="2">
    <source>
        <dbReference type="Proteomes" id="UP000095765"/>
    </source>
</evidence>
<accession>A0A174UJG5</accession>
<evidence type="ECO:0000313" key="1">
    <source>
        <dbReference type="EMBL" id="CUQ22704.1"/>
    </source>
</evidence>
<dbReference type="EMBL" id="CZBE01000038">
    <property type="protein sequence ID" value="CUQ22704.1"/>
    <property type="molecule type" value="Genomic_DNA"/>
</dbReference>
<proteinExistence type="predicted"/>
<name>A0A174UJG5_9FIRM</name>